<comment type="caution">
    <text evidence="7">The sequence shown here is derived from an EMBL/GenBank/DDBJ whole genome shotgun (WGS) entry which is preliminary data.</text>
</comment>
<dbReference type="SMART" id="SM00382">
    <property type="entry name" value="AAA"/>
    <property type="match status" value="1"/>
</dbReference>
<dbReference type="STRING" id="366522.GCA_001548055_00024"/>
<dbReference type="PANTHER" id="PTHR42794:SF1">
    <property type="entry name" value="HEMIN IMPORT ATP-BINDING PROTEIN HMUV"/>
    <property type="match status" value="1"/>
</dbReference>
<comment type="function">
    <text evidence="5">Part of the ABC transporter complex HmuTUV involved in hemin import. Responsible for energy coupling to the transport system.</text>
</comment>
<keyword evidence="2" id="KW-0547">Nucleotide-binding</keyword>
<dbReference type="InterPro" id="IPR027417">
    <property type="entry name" value="P-loop_NTPase"/>
</dbReference>
<dbReference type="EMBL" id="DLUG01000248">
    <property type="protein sequence ID" value="DAB35543.1"/>
    <property type="molecule type" value="Genomic_DNA"/>
</dbReference>
<name>A0A2D3WGA7_9BACT</name>
<dbReference type="Pfam" id="PF00005">
    <property type="entry name" value="ABC_tran"/>
    <property type="match status" value="1"/>
</dbReference>
<feature type="domain" description="ABC transporter" evidence="6">
    <location>
        <begin position="3"/>
        <end position="236"/>
    </location>
</feature>
<evidence type="ECO:0000313" key="7">
    <source>
        <dbReference type="EMBL" id="DAB35543.1"/>
    </source>
</evidence>
<keyword evidence="1" id="KW-0813">Transport</keyword>
<dbReference type="GO" id="GO:0016887">
    <property type="term" value="F:ATP hydrolysis activity"/>
    <property type="evidence" value="ECO:0007669"/>
    <property type="project" value="InterPro"/>
</dbReference>
<dbReference type="FunFam" id="3.40.50.300:FF:000134">
    <property type="entry name" value="Iron-enterobactin ABC transporter ATP-binding protein"/>
    <property type="match status" value="1"/>
</dbReference>
<organism evidence="7 8">
    <name type="scientific">Sulfurospirillum cavolei</name>
    <dbReference type="NCBI Taxonomy" id="366522"/>
    <lineage>
        <taxon>Bacteria</taxon>
        <taxon>Pseudomonadati</taxon>
        <taxon>Campylobacterota</taxon>
        <taxon>Epsilonproteobacteria</taxon>
        <taxon>Campylobacterales</taxon>
        <taxon>Sulfurospirillaceae</taxon>
        <taxon>Sulfurospirillum</taxon>
    </lineage>
</organism>
<evidence type="ECO:0000256" key="2">
    <source>
        <dbReference type="ARBA" id="ARBA00022741"/>
    </source>
</evidence>
<dbReference type="AlphaFoldDB" id="A0A2D3WGA7"/>
<dbReference type="Proteomes" id="UP000231638">
    <property type="component" value="Unassembled WGS sequence"/>
</dbReference>
<dbReference type="GO" id="GO:0005524">
    <property type="term" value="F:ATP binding"/>
    <property type="evidence" value="ECO:0007669"/>
    <property type="project" value="UniProtKB-KW"/>
</dbReference>
<evidence type="ECO:0000256" key="5">
    <source>
        <dbReference type="ARBA" id="ARBA00037066"/>
    </source>
</evidence>
<dbReference type="Gene3D" id="3.40.50.300">
    <property type="entry name" value="P-loop containing nucleotide triphosphate hydrolases"/>
    <property type="match status" value="1"/>
</dbReference>
<evidence type="ECO:0000256" key="3">
    <source>
        <dbReference type="ARBA" id="ARBA00022840"/>
    </source>
</evidence>
<dbReference type="CDD" id="cd03214">
    <property type="entry name" value="ABC_Iron-Siderophores_B12_Hemin"/>
    <property type="match status" value="1"/>
</dbReference>
<dbReference type="PROSITE" id="PS00211">
    <property type="entry name" value="ABC_TRANSPORTER_1"/>
    <property type="match status" value="1"/>
</dbReference>
<proteinExistence type="predicted"/>
<evidence type="ECO:0000313" key="8">
    <source>
        <dbReference type="Proteomes" id="UP000231638"/>
    </source>
</evidence>
<gene>
    <name evidence="7" type="ORF">CFH80_09555</name>
</gene>
<dbReference type="InterPro" id="IPR017871">
    <property type="entry name" value="ABC_transporter-like_CS"/>
</dbReference>
<protein>
    <submittedName>
        <fullName evidence="7">ABC transporter ATP-binding protein</fullName>
    </submittedName>
</protein>
<reference evidence="7 8" key="1">
    <citation type="journal article" date="2017" name="Front. Microbiol.">
        <title>Comparative Genomic Analysis of the Class Epsilonproteobacteria and Proposed Reclassification to Epsilonbacteraeota (phyl. nov.).</title>
        <authorList>
            <person name="Waite D.W."/>
            <person name="Vanwonterghem I."/>
            <person name="Rinke C."/>
            <person name="Parks D.H."/>
            <person name="Zhang Y."/>
            <person name="Takai K."/>
            <person name="Sievert S.M."/>
            <person name="Simon J."/>
            <person name="Campbell B.J."/>
            <person name="Hanson T.E."/>
            <person name="Woyke T."/>
            <person name="Klotz M.G."/>
            <person name="Hugenholtz P."/>
        </authorList>
    </citation>
    <scope>NUCLEOTIDE SEQUENCE [LARGE SCALE GENOMIC DNA]</scope>
    <source>
        <strain evidence="7">UBA11420</strain>
    </source>
</reference>
<evidence type="ECO:0000259" key="6">
    <source>
        <dbReference type="PROSITE" id="PS50893"/>
    </source>
</evidence>
<evidence type="ECO:0000256" key="4">
    <source>
        <dbReference type="ARBA" id="ARBA00022967"/>
    </source>
</evidence>
<dbReference type="RefSeq" id="WP_039675410.1">
    <property type="nucleotide sequence ID" value="NZ_AP014724.1"/>
</dbReference>
<evidence type="ECO:0000256" key="1">
    <source>
        <dbReference type="ARBA" id="ARBA00022448"/>
    </source>
</evidence>
<dbReference type="InterPro" id="IPR003439">
    <property type="entry name" value="ABC_transporter-like_ATP-bd"/>
</dbReference>
<dbReference type="InterPro" id="IPR003593">
    <property type="entry name" value="AAA+_ATPase"/>
</dbReference>
<dbReference type="PROSITE" id="PS50893">
    <property type="entry name" value="ABC_TRANSPORTER_2"/>
    <property type="match status" value="1"/>
</dbReference>
<accession>A0A2D3WGA7</accession>
<dbReference type="PANTHER" id="PTHR42794">
    <property type="entry name" value="HEMIN IMPORT ATP-BINDING PROTEIN HMUV"/>
    <property type="match status" value="1"/>
</dbReference>
<dbReference type="SUPFAM" id="SSF52540">
    <property type="entry name" value="P-loop containing nucleoside triphosphate hydrolases"/>
    <property type="match status" value="1"/>
</dbReference>
<sequence>MSLYLHDLTYRLKRKELLKAVSCTAREGEVVGLIGPNGAGKSTLLKHLVGLIPSPLGTVMLDDVDLSRLKAAELARYIAYVSQFNTPSQATTLEVLELGRRAHSGIKLSRTDKHLIAQSVEQFDLLALLEMSVTELSGGERQKVMIASALLQEPKILLLDEPISHLDPKNQLEMLLAIHRLTREKGLITFIVLHDIQHAIHYTDRLLMLKQGTLLHDIETSHIEASMLEELFEVAASLHVSEGHTFVYYGHHHESIAQGHRH</sequence>
<keyword evidence="3 7" id="KW-0067">ATP-binding</keyword>
<keyword evidence="4" id="KW-1278">Translocase</keyword>